<dbReference type="InterPro" id="IPR050194">
    <property type="entry name" value="Glycosyltransferase_grp1"/>
</dbReference>
<evidence type="ECO:0000313" key="3">
    <source>
        <dbReference type="Proteomes" id="UP000076927"/>
    </source>
</evidence>
<dbReference type="AlphaFoldDB" id="A0A172TGU3"/>
<dbReference type="EMBL" id="CP011388">
    <property type="protein sequence ID" value="ANE46097.1"/>
    <property type="molecule type" value="Genomic_DNA"/>
</dbReference>
<sequence length="356" mass="40028">MKILFTYFVPSGGMETLNRLRCEALQERGVVCQILYTMSGAGTQNNRGTPIHVTNQDAAIHALIMTEGYDAVFVGSDFEMLARLRRLGYRGPLVYEAQGLGSMEQAELSLHQGAEYIRSCCDAVLYPTTPHLIHLFQSMFPTVKHFCFTNLLDTSRFTYRPQVPAAYPIIGWVGRIEANKNWSDFLEIGYWLLKEFPVLKLWMFEDANLYDPAELHKYNLMVDALHLLPHIVRRSNVPHDEMADYLSMIGDSGGLVISTSKVEGFGYAVAEAMSCRCPVLSTDSDGVKIFIIPEVTGQFYPLGNIPQAVHEARTMMSSPNYRASLRDHAQTHIATTFAPSLYTDRFIAMLNTLGVY</sequence>
<accession>A0A172TGU3</accession>
<keyword evidence="3" id="KW-1185">Reference proteome</keyword>
<evidence type="ECO:0000313" key="2">
    <source>
        <dbReference type="EMBL" id="ANE46097.1"/>
    </source>
</evidence>
<dbReference type="OrthoDB" id="158463at2"/>
<dbReference type="SUPFAM" id="SSF53756">
    <property type="entry name" value="UDP-Glycosyltransferase/glycogen phosphorylase"/>
    <property type="match status" value="1"/>
</dbReference>
<dbReference type="Pfam" id="PF00534">
    <property type="entry name" value="Glycos_transf_1"/>
    <property type="match status" value="1"/>
</dbReference>
<dbReference type="Proteomes" id="UP000076927">
    <property type="component" value="Chromosome"/>
</dbReference>
<dbReference type="PATRIC" id="fig|1178515.4.peg.1427"/>
<dbReference type="PANTHER" id="PTHR45947:SF3">
    <property type="entry name" value="SULFOQUINOVOSYL TRANSFERASE SQD2"/>
    <property type="match status" value="1"/>
</dbReference>
<proteinExistence type="predicted"/>
<organism evidence="2 3">
    <name type="scientific">Paenibacillus swuensis</name>
    <dbReference type="NCBI Taxonomy" id="1178515"/>
    <lineage>
        <taxon>Bacteria</taxon>
        <taxon>Bacillati</taxon>
        <taxon>Bacillota</taxon>
        <taxon>Bacilli</taxon>
        <taxon>Bacillales</taxon>
        <taxon>Paenibacillaceae</taxon>
        <taxon>Paenibacillus</taxon>
    </lineage>
</organism>
<dbReference type="Gene3D" id="3.40.50.2000">
    <property type="entry name" value="Glycogen Phosphorylase B"/>
    <property type="match status" value="1"/>
</dbReference>
<dbReference type="GO" id="GO:0016757">
    <property type="term" value="F:glycosyltransferase activity"/>
    <property type="evidence" value="ECO:0007669"/>
    <property type="project" value="InterPro"/>
</dbReference>
<protein>
    <recommendedName>
        <fullName evidence="1">Glycosyl transferase family 1 domain-containing protein</fullName>
    </recommendedName>
</protein>
<dbReference type="PANTHER" id="PTHR45947">
    <property type="entry name" value="SULFOQUINOVOSYL TRANSFERASE SQD2"/>
    <property type="match status" value="1"/>
</dbReference>
<dbReference type="KEGG" id="pswu:SY83_07155"/>
<evidence type="ECO:0000259" key="1">
    <source>
        <dbReference type="Pfam" id="PF00534"/>
    </source>
</evidence>
<gene>
    <name evidence="2" type="ORF">SY83_07155</name>
</gene>
<feature type="domain" description="Glycosyl transferase family 1" evidence="1">
    <location>
        <begin position="166"/>
        <end position="330"/>
    </location>
</feature>
<dbReference type="InterPro" id="IPR001296">
    <property type="entry name" value="Glyco_trans_1"/>
</dbReference>
<name>A0A172TGU3_9BACL</name>
<dbReference type="STRING" id="1178515.SY83_07155"/>
<reference evidence="2 3" key="1">
    <citation type="submission" date="2015-01" db="EMBL/GenBank/DDBJ databases">
        <title>Paenibacillus swuensis/DY6/whole genome sequencing.</title>
        <authorList>
            <person name="Kim M.K."/>
            <person name="Srinivasan S."/>
            <person name="Lee J.-J."/>
        </authorList>
    </citation>
    <scope>NUCLEOTIDE SEQUENCE [LARGE SCALE GENOMIC DNA]</scope>
    <source>
        <strain evidence="2 3">DY6</strain>
    </source>
</reference>
<dbReference type="RefSeq" id="WP_082882375.1">
    <property type="nucleotide sequence ID" value="NZ_CP011388.1"/>
</dbReference>
<dbReference type="CDD" id="cd03801">
    <property type="entry name" value="GT4_PimA-like"/>
    <property type="match status" value="1"/>
</dbReference>